<comment type="pathway">
    <text evidence="4 16">Cofactor biosynthesis; coenzyme A biosynthesis; CoA from (R)-pantothenate: step 1/5.</text>
</comment>
<protein>
    <recommendedName>
        <fullName evidence="15 16">Type III pantothenate kinase</fullName>
        <ecNumber evidence="6 16">2.7.1.33</ecNumber>
    </recommendedName>
    <alternativeName>
        <fullName evidence="16">PanK-III</fullName>
    </alternativeName>
    <alternativeName>
        <fullName evidence="16">Pantothenic acid kinase</fullName>
    </alternativeName>
</protein>
<evidence type="ECO:0000256" key="15">
    <source>
        <dbReference type="ARBA" id="ARBA00040883"/>
    </source>
</evidence>
<name>A0A6F8VFJ1_9PROT</name>
<comment type="caution">
    <text evidence="16">Lacks conserved residue(s) required for the propagation of feature annotation.</text>
</comment>
<keyword evidence="13 16" id="KW-0173">Coenzyme A biosynthesis</keyword>
<evidence type="ECO:0000256" key="7">
    <source>
        <dbReference type="ARBA" id="ARBA00022490"/>
    </source>
</evidence>
<feature type="binding site" evidence="16">
    <location>
        <position position="174"/>
    </location>
    <ligand>
        <name>substrate</name>
    </ligand>
</feature>
<dbReference type="KEGG" id="slac:SKTS_33740"/>
<dbReference type="GO" id="GO:0005524">
    <property type="term" value="F:ATP binding"/>
    <property type="evidence" value="ECO:0007669"/>
    <property type="project" value="UniProtKB-UniRule"/>
</dbReference>
<feature type="active site" description="Proton acceptor" evidence="16">
    <location>
        <position position="99"/>
    </location>
</feature>
<dbReference type="GO" id="GO:0015937">
    <property type="term" value="P:coenzyme A biosynthetic process"/>
    <property type="evidence" value="ECO:0007669"/>
    <property type="project" value="UniProtKB-UniRule"/>
</dbReference>
<dbReference type="InterPro" id="IPR004619">
    <property type="entry name" value="Type_III_PanK"/>
</dbReference>
<comment type="catalytic activity">
    <reaction evidence="1 16">
        <text>(R)-pantothenate + ATP = (R)-4'-phosphopantothenate + ADP + H(+)</text>
        <dbReference type="Rhea" id="RHEA:16373"/>
        <dbReference type="ChEBI" id="CHEBI:10986"/>
        <dbReference type="ChEBI" id="CHEBI:15378"/>
        <dbReference type="ChEBI" id="CHEBI:29032"/>
        <dbReference type="ChEBI" id="CHEBI:30616"/>
        <dbReference type="ChEBI" id="CHEBI:456216"/>
        <dbReference type="EC" id="2.7.1.33"/>
    </reaction>
</comment>
<accession>A0A6F8VFJ1</accession>
<evidence type="ECO:0000256" key="9">
    <source>
        <dbReference type="ARBA" id="ARBA00022741"/>
    </source>
</evidence>
<keyword evidence="7 16" id="KW-0963">Cytoplasm</keyword>
<dbReference type="Pfam" id="PF03309">
    <property type="entry name" value="Pan_kinase"/>
    <property type="match status" value="1"/>
</dbReference>
<comment type="similarity">
    <text evidence="14 16">Belongs to the type III pantothenate kinase family.</text>
</comment>
<evidence type="ECO:0000256" key="6">
    <source>
        <dbReference type="ARBA" id="ARBA00012102"/>
    </source>
</evidence>
<comment type="function">
    <text evidence="16">Catalyzes the phosphorylation of pantothenate (Pan), the first step in CoA biosynthesis.</text>
</comment>
<dbReference type="EMBL" id="AP022853">
    <property type="protein sequence ID" value="BCB28488.1"/>
    <property type="molecule type" value="Genomic_DNA"/>
</dbReference>
<keyword evidence="8 16" id="KW-0808">Transferase</keyword>
<dbReference type="InterPro" id="IPR043129">
    <property type="entry name" value="ATPase_NBD"/>
</dbReference>
<comment type="subcellular location">
    <subcellularLocation>
        <location evidence="3 16">Cytoplasm</location>
    </subcellularLocation>
</comment>
<comment type="cofactor">
    <cofactor evidence="16">
        <name>NH4(+)</name>
        <dbReference type="ChEBI" id="CHEBI:28938"/>
    </cofactor>
    <cofactor evidence="16">
        <name>K(+)</name>
        <dbReference type="ChEBI" id="CHEBI:29103"/>
    </cofactor>
    <text evidence="16">A monovalent cation. Ammonium or potassium.</text>
</comment>
<feature type="binding site" evidence="16">
    <location>
        <position position="90"/>
    </location>
    <ligand>
        <name>substrate</name>
    </ligand>
</feature>
<keyword evidence="10 16" id="KW-0418">Kinase</keyword>
<feature type="binding site" evidence="16">
    <location>
        <begin position="7"/>
        <end position="14"/>
    </location>
    <ligand>
        <name>ATP</name>
        <dbReference type="ChEBI" id="CHEBI:30616"/>
    </ligand>
</feature>
<dbReference type="GO" id="GO:0004594">
    <property type="term" value="F:pantothenate kinase activity"/>
    <property type="evidence" value="ECO:0007669"/>
    <property type="project" value="UniProtKB-UniRule"/>
</dbReference>
<dbReference type="Proteomes" id="UP000502260">
    <property type="component" value="Chromosome"/>
</dbReference>
<feature type="binding site" evidence="16">
    <location>
        <position position="123"/>
    </location>
    <ligand>
        <name>ATP</name>
        <dbReference type="ChEBI" id="CHEBI:30616"/>
    </ligand>
</feature>
<dbReference type="CDD" id="cd24015">
    <property type="entry name" value="ASKHA_NBD_PanK-III"/>
    <property type="match status" value="1"/>
</dbReference>
<dbReference type="PANTHER" id="PTHR34265:SF1">
    <property type="entry name" value="TYPE III PANTOTHENATE KINASE"/>
    <property type="match status" value="1"/>
</dbReference>
<dbReference type="PANTHER" id="PTHR34265">
    <property type="entry name" value="TYPE III PANTOTHENATE KINASE"/>
    <property type="match status" value="1"/>
</dbReference>
<evidence type="ECO:0000256" key="5">
    <source>
        <dbReference type="ARBA" id="ARBA00011738"/>
    </source>
</evidence>
<dbReference type="UniPathway" id="UPA00241">
    <property type="reaction ID" value="UER00352"/>
</dbReference>
<evidence type="ECO:0000256" key="4">
    <source>
        <dbReference type="ARBA" id="ARBA00005225"/>
    </source>
</evidence>
<comment type="cofactor">
    <cofactor evidence="2">
        <name>K(+)</name>
        <dbReference type="ChEBI" id="CHEBI:29103"/>
    </cofactor>
</comment>
<evidence type="ECO:0000256" key="16">
    <source>
        <dbReference type="HAMAP-Rule" id="MF_01274"/>
    </source>
</evidence>
<sequence length="239" mass="25366">MSILAIDAGNSRIKWGLYVSGRWLAQGWTATAQPHLDSQLGKLPAPKKIIASNVAGSAAAQAIETVCAIWKMTPHIVQAQPEQCGVRNGYATPHQLGSDRWAALIAARHLYPERDVLVVQIGTAVTIDALGADGRFRGGLILPGLALMLDSLARNTASLTPQQHGKFATFPDNTADAMFSGAANAIVGAIEHSFRQLETQPVCLLSGGDMDILLPLLSIPVQPADNLVLEGLLRIAQEP</sequence>
<comment type="subunit">
    <text evidence="5 16">Homodimer.</text>
</comment>
<keyword evidence="11 16" id="KW-0067">ATP-binding</keyword>
<evidence type="ECO:0000256" key="14">
    <source>
        <dbReference type="ARBA" id="ARBA00038036"/>
    </source>
</evidence>
<organism evidence="17 18">
    <name type="scientific">Sulfurimicrobium lacus</name>
    <dbReference type="NCBI Taxonomy" id="2715678"/>
    <lineage>
        <taxon>Bacteria</taxon>
        <taxon>Pseudomonadati</taxon>
        <taxon>Pseudomonadota</taxon>
        <taxon>Betaproteobacteria</taxon>
        <taxon>Nitrosomonadales</taxon>
        <taxon>Sulfuricellaceae</taxon>
        <taxon>Sulfurimicrobium</taxon>
    </lineage>
</organism>
<evidence type="ECO:0000256" key="8">
    <source>
        <dbReference type="ARBA" id="ARBA00022679"/>
    </source>
</evidence>
<keyword evidence="12 16" id="KW-0630">Potassium</keyword>
<dbReference type="SUPFAM" id="SSF53067">
    <property type="entry name" value="Actin-like ATPase domain"/>
    <property type="match status" value="2"/>
</dbReference>
<dbReference type="HAMAP" id="MF_01274">
    <property type="entry name" value="Pantothen_kinase_3"/>
    <property type="match status" value="1"/>
</dbReference>
<evidence type="ECO:0000256" key="1">
    <source>
        <dbReference type="ARBA" id="ARBA00001206"/>
    </source>
</evidence>
<dbReference type="Gene3D" id="3.30.420.40">
    <property type="match status" value="2"/>
</dbReference>
<dbReference type="GO" id="GO:0005737">
    <property type="term" value="C:cytoplasm"/>
    <property type="evidence" value="ECO:0007669"/>
    <property type="project" value="UniProtKB-SubCell"/>
</dbReference>
<gene>
    <name evidence="16 17" type="primary">coaX</name>
    <name evidence="17" type="ORF">SKTS_33740</name>
</gene>
<keyword evidence="9 16" id="KW-0547">Nucleotide-binding</keyword>
<dbReference type="EC" id="2.7.1.33" evidence="6 16"/>
<evidence type="ECO:0000256" key="3">
    <source>
        <dbReference type="ARBA" id="ARBA00004496"/>
    </source>
</evidence>
<evidence type="ECO:0000256" key="13">
    <source>
        <dbReference type="ARBA" id="ARBA00022993"/>
    </source>
</evidence>
<feature type="binding site" evidence="16">
    <location>
        <begin position="97"/>
        <end position="100"/>
    </location>
    <ligand>
        <name>substrate</name>
    </ligand>
</feature>
<evidence type="ECO:0000256" key="12">
    <source>
        <dbReference type="ARBA" id="ARBA00022958"/>
    </source>
</evidence>
<evidence type="ECO:0000256" key="10">
    <source>
        <dbReference type="ARBA" id="ARBA00022777"/>
    </source>
</evidence>
<evidence type="ECO:0000256" key="2">
    <source>
        <dbReference type="ARBA" id="ARBA00001958"/>
    </source>
</evidence>
<dbReference type="AlphaFoldDB" id="A0A6F8VFJ1"/>
<evidence type="ECO:0000313" key="18">
    <source>
        <dbReference type="Proteomes" id="UP000502260"/>
    </source>
</evidence>
<keyword evidence="18" id="KW-1185">Reference proteome</keyword>
<evidence type="ECO:0000256" key="11">
    <source>
        <dbReference type="ARBA" id="ARBA00022840"/>
    </source>
</evidence>
<evidence type="ECO:0000313" key="17">
    <source>
        <dbReference type="EMBL" id="BCB28488.1"/>
    </source>
</evidence>
<dbReference type="RefSeq" id="WP_173067974.1">
    <property type="nucleotide sequence ID" value="NZ_AP022853.1"/>
</dbReference>
<reference evidence="18" key="1">
    <citation type="submission" date="2020-03" db="EMBL/GenBank/DDBJ databases">
        <title>Complete genome sequence of sulfur-oxidizing bacterium skT11.</title>
        <authorList>
            <person name="Kanda M."/>
            <person name="Kojima H."/>
            <person name="Fukui M."/>
        </authorList>
    </citation>
    <scope>NUCLEOTIDE SEQUENCE [LARGE SCALE GENOMIC DNA]</scope>
    <source>
        <strain evidence="18">skT11</strain>
    </source>
</reference>
<proteinExistence type="inferred from homology"/>
<dbReference type="NCBIfam" id="TIGR00671">
    <property type="entry name" value="baf"/>
    <property type="match status" value="1"/>
</dbReference>